<sequence length="87" mass="9676">MTSRQIRAFLQEPACLVIIEAARRQGRSPLHELDLLITDRFGVLTHGMRRAFGKELRVVVEAVGGRHVRTGVRATVKPQVTAPSIYA</sequence>
<evidence type="ECO:0000313" key="1">
    <source>
        <dbReference type="EMBL" id="SCB30324.1"/>
    </source>
</evidence>
<gene>
    <name evidence="1" type="ORF">GA0061099_1004448</name>
</gene>
<reference evidence="1 2" key="1">
    <citation type="submission" date="2016-08" db="EMBL/GenBank/DDBJ databases">
        <authorList>
            <person name="Seilhamer J.J."/>
        </authorList>
    </citation>
    <scope>NUCLEOTIDE SEQUENCE [LARGE SCALE GENOMIC DNA]</scope>
    <source>
        <strain evidence="1 2">CCBAU 10071</strain>
    </source>
</reference>
<evidence type="ECO:0000313" key="2">
    <source>
        <dbReference type="Proteomes" id="UP000183174"/>
    </source>
</evidence>
<dbReference type="EMBL" id="FMAE01000004">
    <property type="protein sequence ID" value="SCB30324.1"/>
    <property type="molecule type" value="Genomic_DNA"/>
</dbReference>
<name>A0A1C3VS42_9BRAD</name>
<organism evidence="1 2">
    <name type="scientific">Bradyrhizobium yuanmingense</name>
    <dbReference type="NCBI Taxonomy" id="108015"/>
    <lineage>
        <taxon>Bacteria</taxon>
        <taxon>Pseudomonadati</taxon>
        <taxon>Pseudomonadota</taxon>
        <taxon>Alphaproteobacteria</taxon>
        <taxon>Hyphomicrobiales</taxon>
        <taxon>Nitrobacteraceae</taxon>
        <taxon>Bradyrhizobium</taxon>
    </lineage>
</organism>
<accession>A0A1C3VS42</accession>
<dbReference type="RefSeq" id="WP_074447877.1">
    <property type="nucleotide sequence ID" value="NZ_FMAE01000004.1"/>
</dbReference>
<dbReference type="AlphaFoldDB" id="A0A1C3VS42"/>
<dbReference type="Proteomes" id="UP000183174">
    <property type="component" value="Unassembled WGS sequence"/>
</dbReference>
<protein>
    <submittedName>
        <fullName evidence="1">Uncharacterized protein</fullName>
    </submittedName>
</protein>
<proteinExistence type="predicted"/>